<accession>A0A0L9TDR2</accession>
<dbReference type="PANTHER" id="PTHR42737">
    <property type="entry name" value="GLUTATHIONE REDUCTASE"/>
    <property type="match status" value="1"/>
</dbReference>
<dbReference type="InterPro" id="IPR036188">
    <property type="entry name" value="FAD/NAD-bd_sf"/>
</dbReference>
<feature type="compositionally biased region" description="Basic and acidic residues" evidence="10">
    <location>
        <begin position="145"/>
        <end position="172"/>
    </location>
</feature>
<keyword evidence="3 8" id="KW-0274">FAD</keyword>
<evidence type="ECO:0000256" key="6">
    <source>
        <dbReference type="ARBA" id="ARBA00023284"/>
    </source>
</evidence>
<dbReference type="InterPro" id="IPR012999">
    <property type="entry name" value="Pyr_OxRdtase_I_AS"/>
</dbReference>
<dbReference type="PROSITE" id="PS00076">
    <property type="entry name" value="PYRIDINE_REDOX_1"/>
    <property type="match status" value="1"/>
</dbReference>
<evidence type="ECO:0000256" key="2">
    <source>
        <dbReference type="ARBA" id="ARBA00022630"/>
    </source>
</evidence>
<dbReference type="SUPFAM" id="SSF51905">
    <property type="entry name" value="FAD/NAD(P)-binding domain"/>
    <property type="match status" value="1"/>
</dbReference>
<dbReference type="PANTHER" id="PTHR42737:SF2">
    <property type="entry name" value="GLUTATHIONE REDUCTASE"/>
    <property type="match status" value="1"/>
</dbReference>
<dbReference type="AlphaFoldDB" id="A0A0L9TDR2"/>
<feature type="binding site" evidence="8">
    <location>
        <begin position="255"/>
        <end position="257"/>
    </location>
    <ligand>
        <name>FAD</name>
        <dbReference type="ChEBI" id="CHEBI:57692"/>
    </ligand>
</feature>
<sequence>MARKMLIDGEAESVPGVEQGTHFDFDLFIIGAGSGGVRAARFSSNYGAKVGICELPFNAISSETIGGVGGTCVIRGCVPKKILVYGASFGGELEVGGNNKLWKVYEKEKEGRREVRPNDINRKGRTVEGVERSSRTVEGGEELELNSRRQGEASRTKEGEERPGRTVEGEEFRTQDARNYGWELSEKVDFNWKKLLQKKTDEINRLNGIYKRLLSNAGVKLFEGEAKIVGPNEVEVTQLDGTKLSYSAKHILIATGSRAQRPNIPGQELGITSDEALSLEDLPKRAVVLGGGGFDDEMRAVVARNLEGRGINLHPRTNLTQLIKTENGIKVITDHGEELIADVVLFATGRAPNSRRLNLEAVGVEVDKAGAIKVDEYSRTSIPSIWAVGDVTNRMNLTPVALMEASCFAKTVFNGQTSKPDYSNIACAVFSIPPLSVVGLSEEQAIEQTKGDLLIFTSTFNPMKNTISGRQEKTVMKLVVDAETDKVLGASMCGPDAPEIIQGISIALKCGATKAQFDSTVGIHPSAAEEFVTMRTVTRRVTGTGKPKTNL</sequence>
<dbReference type="Gene3D" id="3.30.390.30">
    <property type="match status" value="1"/>
</dbReference>
<dbReference type="Proteomes" id="UP000053144">
    <property type="component" value="Unassembled WGS sequence"/>
</dbReference>
<dbReference type="PRINTS" id="PR00411">
    <property type="entry name" value="PNDRDTASEI"/>
</dbReference>
<evidence type="ECO:0000256" key="4">
    <source>
        <dbReference type="ARBA" id="ARBA00023002"/>
    </source>
</evidence>
<dbReference type="GO" id="GO:0005829">
    <property type="term" value="C:cytosol"/>
    <property type="evidence" value="ECO:0007669"/>
    <property type="project" value="TreeGrafter"/>
</dbReference>
<gene>
    <name evidence="13" type="ORF">LR48_Vigan518s000300</name>
</gene>
<dbReference type="Gene3D" id="3.50.50.60">
    <property type="entry name" value="FAD/NAD(P)-binding domain"/>
    <property type="match status" value="5"/>
</dbReference>
<reference evidence="14" key="1">
    <citation type="journal article" date="2015" name="Proc. Natl. Acad. Sci. U.S.A.">
        <title>Genome sequencing of adzuki bean (Vigna angularis) provides insight into high starch and low fat accumulation and domestication.</title>
        <authorList>
            <person name="Yang K."/>
            <person name="Tian Z."/>
            <person name="Chen C."/>
            <person name="Luo L."/>
            <person name="Zhao B."/>
            <person name="Wang Z."/>
            <person name="Yu L."/>
            <person name="Li Y."/>
            <person name="Sun Y."/>
            <person name="Li W."/>
            <person name="Chen Y."/>
            <person name="Li Y."/>
            <person name="Zhang Y."/>
            <person name="Ai D."/>
            <person name="Zhao J."/>
            <person name="Shang C."/>
            <person name="Ma Y."/>
            <person name="Wu B."/>
            <person name="Wang M."/>
            <person name="Gao L."/>
            <person name="Sun D."/>
            <person name="Zhang P."/>
            <person name="Guo F."/>
            <person name="Wang W."/>
            <person name="Li Y."/>
            <person name="Wang J."/>
            <person name="Varshney R.K."/>
            <person name="Wang J."/>
            <person name="Ling H.Q."/>
            <person name="Wan P."/>
        </authorList>
    </citation>
    <scope>NUCLEOTIDE SEQUENCE</scope>
    <source>
        <strain evidence="14">cv. Jingnong 6</strain>
    </source>
</reference>
<keyword evidence="5" id="KW-1015">Disulfide bond</keyword>
<keyword evidence="4 9" id="KW-0560">Oxidoreductase</keyword>
<evidence type="ECO:0000259" key="11">
    <source>
        <dbReference type="Pfam" id="PF02852"/>
    </source>
</evidence>
<dbReference type="InterPro" id="IPR001100">
    <property type="entry name" value="Pyr_nuc-diS_OxRdtase"/>
</dbReference>
<feature type="binding site" evidence="8">
    <location>
        <position position="390"/>
    </location>
    <ligand>
        <name>FAD</name>
        <dbReference type="ChEBI" id="CHEBI:57692"/>
    </ligand>
</feature>
<feature type="binding site" evidence="8">
    <location>
        <position position="349"/>
    </location>
    <ligand>
        <name>NAD(+)</name>
        <dbReference type="ChEBI" id="CHEBI:57540"/>
    </ligand>
</feature>
<evidence type="ECO:0000256" key="9">
    <source>
        <dbReference type="RuleBase" id="RU003691"/>
    </source>
</evidence>
<evidence type="ECO:0000256" key="1">
    <source>
        <dbReference type="ARBA" id="ARBA00007532"/>
    </source>
</evidence>
<evidence type="ECO:0000313" key="13">
    <source>
        <dbReference type="EMBL" id="KOM28304.1"/>
    </source>
</evidence>
<dbReference type="PIRSF" id="PIRSF000350">
    <property type="entry name" value="Mercury_reductase_MerA"/>
    <property type="match status" value="1"/>
</dbReference>
<dbReference type="InterPro" id="IPR023753">
    <property type="entry name" value="FAD/NAD-binding_dom"/>
</dbReference>
<comment type="cofactor">
    <cofactor evidence="8">
        <name>FAD</name>
        <dbReference type="ChEBI" id="CHEBI:57692"/>
    </cofactor>
    <text evidence="8">Binds 1 FAD per subunit.</text>
</comment>
<feature type="domain" description="FAD/NAD(P)-binding" evidence="12">
    <location>
        <begin position="25"/>
        <end position="292"/>
    </location>
</feature>
<evidence type="ECO:0000313" key="14">
    <source>
        <dbReference type="Proteomes" id="UP000053144"/>
    </source>
</evidence>
<evidence type="ECO:0000256" key="8">
    <source>
        <dbReference type="PIRSR" id="PIRSR000350-3"/>
    </source>
</evidence>
<dbReference type="FunFam" id="3.30.390.30:FF:000008">
    <property type="entry name" value="Glutathione reductase"/>
    <property type="match status" value="1"/>
</dbReference>
<feature type="region of interest" description="Disordered" evidence="10">
    <location>
        <begin position="115"/>
        <end position="172"/>
    </location>
</feature>
<dbReference type="PRINTS" id="PR00368">
    <property type="entry name" value="FADPNR"/>
</dbReference>
<evidence type="ECO:0008006" key="15">
    <source>
        <dbReference type="Google" id="ProtNLM"/>
    </source>
</evidence>
<dbReference type="GO" id="GO:0005739">
    <property type="term" value="C:mitochondrion"/>
    <property type="evidence" value="ECO:0007669"/>
    <property type="project" value="TreeGrafter"/>
</dbReference>
<dbReference type="GO" id="GO:0006749">
    <property type="term" value="P:glutathione metabolic process"/>
    <property type="evidence" value="ECO:0007669"/>
    <property type="project" value="TreeGrafter"/>
</dbReference>
<comment type="similarity">
    <text evidence="1 9">Belongs to the class-I pyridine nucleotide-disulfide oxidoreductase family.</text>
</comment>
<dbReference type="OMA" id="NYHKLAD"/>
<keyword evidence="6 9" id="KW-0676">Redox-active center</keyword>
<organism evidence="13 14">
    <name type="scientific">Phaseolus angularis</name>
    <name type="common">Azuki bean</name>
    <name type="synonym">Vigna angularis</name>
    <dbReference type="NCBI Taxonomy" id="3914"/>
    <lineage>
        <taxon>Eukaryota</taxon>
        <taxon>Viridiplantae</taxon>
        <taxon>Streptophyta</taxon>
        <taxon>Embryophyta</taxon>
        <taxon>Tracheophyta</taxon>
        <taxon>Spermatophyta</taxon>
        <taxon>Magnoliopsida</taxon>
        <taxon>eudicotyledons</taxon>
        <taxon>Gunneridae</taxon>
        <taxon>Pentapetalae</taxon>
        <taxon>rosids</taxon>
        <taxon>fabids</taxon>
        <taxon>Fabales</taxon>
        <taxon>Fabaceae</taxon>
        <taxon>Papilionoideae</taxon>
        <taxon>50 kb inversion clade</taxon>
        <taxon>NPAAA clade</taxon>
        <taxon>indigoferoid/millettioid clade</taxon>
        <taxon>Phaseoleae</taxon>
        <taxon>Vigna</taxon>
    </lineage>
</organism>
<dbReference type="InterPro" id="IPR016156">
    <property type="entry name" value="FAD/NAD-linked_Rdtase_dimer_sf"/>
</dbReference>
<dbReference type="GO" id="GO:0004362">
    <property type="term" value="F:glutathione-disulfide reductase (NADPH) activity"/>
    <property type="evidence" value="ECO:0007669"/>
    <property type="project" value="TreeGrafter"/>
</dbReference>
<keyword evidence="8" id="KW-0520">NAD</keyword>
<dbReference type="EMBL" id="KQ258422">
    <property type="protein sequence ID" value="KOM28304.1"/>
    <property type="molecule type" value="Genomic_DNA"/>
</dbReference>
<dbReference type="GO" id="GO:0034599">
    <property type="term" value="P:cellular response to oxidative stress"/>
    <property type="evidence" value="ECO:0007669"/>
    <property type="project" value="TreeGrafter"/>
</dbReference>
<feature type="compositionally biased region" description="Basic and acidic residues" evidence="10">
    <location>
        <begin position="115"/>
        <end position="135"/>
    </location>
</feature>
<evidence type="ECO:0000259" key="12">
    <source>
        <dbReference type="Pfam" id="PF07992"/>
    </source>
</evidence>
<evidence type="ECO:0000256" key="7">
    <source>
        <dbReference type="PIRSR" id="PIRSR000350-2"/>
    </source>
</evidence>
<protein>
    <recommendedName>
        <fullName evidence="15">Glutathione-disulfide reductase</fullName>
    </recommendedName>
</protein>
<dbReference type="GO" id="GO:0045454">
    <property type="term" value="P:cell redox homeostasis"/>
    <property type="evidence" value="ECO:0007669"/>
    <property type="project" value="InterPro"/>
</dbReference>
<dbReference type="SUPFAM" id="SSF55424">
    <property type="entry name" value="FAD/NAD-linked reductases, dimerisation (C-terminal) domain"/>
    <property type="match status" value="1"/>
</dbReference>
<dbReference type="InterPro" id="IPR004099">
    <property type="entry name" value="Pyr_nucl-diS_OxRdtase_dimer"/>
</dbReference>
<dbReference type="GO" id="GO:0050660">
    <property type="term" value="F:flavin adenine dinucleotide binding"/>
    <property type="evidence" value="ECO:0007669"/>
    <property type="project" value="InterPro"/>
</dbReference>
<feature type="domain" description="FAD/NAD(P)-binding" evidence="12">
    <location>
        <begin position="293"/>
        <end position="405"/>
    </location>
</feature>
<evidence type="ECO:0000256" key="5">
    <source>
        <dbReference type="ARBA" id="ARBA00023157"/>
    </source>
</evidence>
<dbReference type="STRING" id="3914.A0A0L9TDR2"/>
<name>A0A0L9TDR2_PHAAN</name>
<keyword evidence="2 9" id="KW-0285">Flavoprotein</keyword>
<dbReference type="Gramene" id="KOM28304">
    <property type="protein sequence ID" value="KOM28304"/>
    <property type="gene ID" value="LR48_Vigan518s000300"/>
</dbReference>
<feature type="domain" description="Pyridine nucleotide-disulphide oxidoreductase dimerisation" evidence="11">
    <location>
        <begin position="426"/>
        <end position="534"/>
    </location>
</feature>
<dbReference type="Pfam" id="PF02852">
    <property type="entry name" value="Pyr_redox_dim"/>
    <property type="match status" value="1"/>
</dbReference>
<evidence type="ECO:0000256" key="10">
    <source>
        <dbReference type="SAM" id="MobiDB-lite"/>
    </source>
</evidence>
<dbReference type="Pfam" id="PF07992">
    <property type="entry name" value="Pyr_redox_2"/>
    <property type="match status" value="2"/>
</dbReference>
<feature type="active site" description="Proton acceptor" evidence="7">
    <location>
        <position position="524"/>
    </location>
</feature>
<dbReference type="InterPro" id="IPR046952">
    <property type="entry name" value="GSHR/TRXR-like"/>
</dbReference>
<keyword evidence="8" id="KW-0547">Nucleotide-binding</keyword>
<proteinExistence type="inferred from homology"/>
<evidence type="ECO:0000256" key="3">
    <source>
        <dbReference type="ARBA" id="ARBA00022827"/>
    </source>
</evidence>